<evidence type="ECO:0000313" key="2">
    <source>
        <dbReference type="Proteomes" id="UP000789901"/>
    </source>
</evidence>
<comment type="caution">
    <text evidence="1">The sequence shown here is derived from an EMBL/GenBank/DDBJ whole genome shotgun (WGS) entry which is preliminary data.</text>
</comment>
<reference evidence="1 2" key="1">
    <citation type="submission" date="2021-06" db="EMBL/GenBank/DDBJ databases">
        <authorList>
            <person name="Kallberg Y."/>
            <person name="Tangrot J."/>
            <person name="Rosling A."/>
        </authorList>
    </citation>
    <scope>NUCLEOTIDE SEQUENCE [LARGE SCALE GENOMIC DNA]</scope>
    <source>
        <strain evidence="1 2">120-4 pot B 10/14</strain>
    </source>
</reference>
<evidence type="ECO:0000313" key="1">
    <source>
        <dbReference type="EMBL" id="CAG8656208.1"/>
    </source>
</evidence>
<gene>
    <name evidence="1" type="ORF">GMARGA_LOCUS9627</name>
</gene>
<name>A0ABN7USB1_GIGMA</name>
<sequence length="126" mass="14811">MYENNKTNLERYYNTIQKTYNILKEAFVDKEIDIMKLAELCNEIKEICGNEDFGDRSNEFASGSTTSNFKEMDEDFNKASNDFARSTISNNEGTNNRMGREFPTLTRTHRFVETNQDFDTEKLIFR</sequence>
<dbReference type="EMBL" id="CAJVQB010005222">
    <property type="protein sequence ID" value="CAG8656208.1"/>
    <property type="molecule type" value="Genomic_DNA"/>
</dbReference>
<organism evidence="1 2">
    <name type="scientific">Gigaspora margarita</name>
    <dbReference type="NCBI Taxonomy" id="4874"/>
    <lineage>
        <taxon>Eukaryota</taxon>
        <taxon>Fungi</taxon>
        <taxon>Fungi incertae sedis</taxon>
        <taxon>Mucoromycota</taxon>
        <taxon>Glomeromycotina</taxon>
        <taxon>Glomeromycetes</taxon>
        <taxon>Diversisporales</taxon>
        <taxon>Gigasporaceae</taxon>
        <taxon>Gigaspora</taxon>
    </lineage>
</organism>
<proteinExistence type="predicted"/>
<accession>A0ABN7USB1</accession>
<dbReference type="Proteomes" id="UP000789901">
    <property type="component" value="Unassembled WGS sequence"/>
</dbReference>
<keyword evidence="2" id="KW-1185">Reference proteome</keyword>
<protein>
    <submittedName>
        <fullName evidence="1">27122_t:CDS:1</fullName>
    </submittedName>
</protein>